<gene>
    <name evidence="2" type="ORF">AB5J49_37840</name>
</gene>
<dbReference type="PROSITE" id="PS50104">
    <property type="entry name" value="TIR"/>
    <property type="match status" value="1"/>
</dbReference>
<dbReference type="EMBL" id="CP163439">
    <property type="protein sequence ID" value="XDQ38661.1"/>
    <property type="molecule type" value="Genomic_DNA"/>
</dbReference>
<dbReference type="AlphaFoldDB" id="A0AB39Q8L0"/>
<protein>
    <submittedName>
        <fullName evidence="2">Toll/interleukin-1 receptor domain-containing protein</fullName>
    </submittedName>
</protein>
<sequence length="435" mass="48531">MVSIFISHSSRNDPLADEVRESVALALRDAGHTVEVDRDSLREGQEWCPALFRMMAECDAALVLLGRAALDSAWVRKEASILMWRRSLNPSLYVLPVLVGDVDTAMLKDKGFDDLRPLLAARTTYDGTEEDDEDEQPERDDGEYVAALTAAVTAQFSDLPDLSGLSDPMRAWLKVIAEYLRKVKDPRALVKFGIDVGIDPADQHQLEAQQGACHYVAHHLLGPVPRDQLPYAVDRLAPYLEEDPLRRLVVQLVPTWIDGDAARMLLPSPVLATKHVVALNAHAPDIAVQYVDRAMCLQFSRYNQREVGALPTGEHTVEELFAMCVEPVRQVSRNPKWLAPERYRAHAENYLHCLVLDVQGRRPALVGELVYRLHRTFPWLLVVLLTGDTAADGLNGHVAGLSVLPALTVDEEIRVHQLTEDLKELPDRHTGARKG</sequence>
<reference evidence="2" key="1">
    <citation type="submission" date="2024-07" db="EMBL/GenBank/DDBJ databases">
        <authorList>
            <person name="Yu S.T."/>
        </authorList>
    </citation>
    <scope>NUCLEOTIDE SEQUENCE</scope>
    <source>
        <strain evidence="2">R28</strain>
    </source>
</reference>
<accession>A0AB39Q8L0</accession>
<proteinExistence type="predicted"/>
<dbReference type="SMART" id="SM00255">
    <property type="entry name" value="TIR"/>
    <property type="match status" value="1"/>
</dbReference>
<dbReference type="Gene3D" id="3.40.50.10140">
    <property type="entry name" value="Toll/interleukin-1 receptor homology (TIR) domain"/>
    <property type="match status" value="1"/>
</dbReference>
<dbReference type="SUPFAM" id="SSF52200">
    <property type="entry name" value="Toll/Interleukin receptor TIR domain"/>
    <property type="match status" value="1"/>
</dbReference>
<evidence type="ECO:0000313" key="2">
    <source>
        <dbReference type="EMBL" id="XDQ38661.1"/>
    </source>
</evidence>
<name>A0AB39Q8L0_9ACTN</name>
<keyword evidence="2" id="KW-0675">Receptor</keyword>
<organism evidence="2">
    <name type="scientific">Streptomyces sp. R28</name>
    <dbReference type="NCBI Taxonomy" id="3238628"/>
    <lineage>
        <taxon>Bacteria</taxon>
        <taxon>Bacillati</taxon>
        <taxon>Actinomycetota</taxon>
        <taxon>Actinomycetes</taxon>
        <taxon>Kitasatosporales</taxon>
        <taxon>Streptomycetaceae</taxon>
        <taxon>Streptomyces</taxon>
    </lineage>
</organism>
<dbReference type="Pfam" id="PF13676">
    <property type="entry name" value="TIR_2"/>
    <property type="match status" value="1"/>
</dbReference>
<dbReference type="RefSeq" id="WP_369173361.1">
    <property type="nucleotide sequence ID" value="NZ_CP163439.1"/>
</dbReference>
<feature type="domain" description="TIR" evidence="1">
    <location>
        <begin position="1"/>
        <end position="152"/>
    </location>
</feature>
<dbReference type="GO" id="GO:0007165">
    <property type="term" value="P:signal transduction"/>
    <property type="evidence" value="ECO:0007669"/>
    <property type="project" value="InterPro"/>
</dbReference>
<evidence type="ECO:0000259" key="1">
    <source>
        <dbReference type="PROSITE" id="PS50104"/>
    </source>
</evidence>
<dbReference type="InterPro" id="IPR035897">
    <property type="entry name" value="Toll_tir_struct_dom_sf"/>
</dbReference>
<dbReference type="InterPro" id="IPR000157">
    <property type="entry name" value="TIR_dom"/>
</dbReference>